<keyword evidence="2 6" id="KW-0698">rRNA processing</keyword>
<dbReference type="InterPro" id="IPR053910">
    <property type="entry name" value="RsmI_HTH"/>
</dbReference>
<evidence type="ECO:0000259" key="8">
    <source>
        <dbReference type="Pfam" id="PF23016"/>
    </source>
</evidence>
<keyword evidence="4 6" id="KW-0808">Transferase</keyword>
<comment type="similarity">
    <text evidence="6">Belongs to the methyltransferase superfamily. RsmI family.</text>
</comment>
<dbReference type="KEGG" id="tmai:FVE67_04185"/>
<dbReference type="InterPro" id="IPR000878">
    <property type="entry name" value="4pyrrol_Mease"/>
</dbReference>
<dbReference type="EMBL" id="CP042909">
    <property type="protein sequence ID" value="QJA06042.1"/>
    <property type="molecule type" value="Genomic_DNA"/>
</dbReference>
<dbReference type="Gene3D" id="3.30.950.10">
    <property type="entry name" value="Methyltransferase, Cobalt-precorrin-4 Transmethylase, Domain 2"/>
    <property type="match status" value="1"/>
</dbReference>
<dbReference type="PANTHER" id="PTHR46111:SF1">
    <property type="entry name" value="RIBOSOMAL RNA SMALL SUBUNIT METHYLTRANSFERASE I"/>
    <property type="match status" value="1"/>
</dbReference>
<feature type="domain" description="RsmI HTH" evidence="8">
    <location>
        <begin position="254"/>
        <end position="285"/>
    </location>
</feature>
<evidence type="ECO:0000256" key="2">
    <source>
        <dbReference type="ARBA" id="ARBA00022552"/>
    </source>
</evidence>
<dbReference type="Pfam" id="PF00590">
    <property type="entry name" value="TP_methylase"/>
    <property type="match status" value="1"/>
</dbReference>
<gene>
    <name evidence="6 9" type="primary">rsmI</name>
    <name evidence="9" type="ORF">FVE67_04185</name>
</gene>
<name>A0A6H1WS83_9BACT</name>
<comment type="subcellular location">
    <subcellularLocation>
        <location evidence="6">Cytoplasm</location>
    </subcellularLocation>
</comment>
<evidence type="ECO:0000256" key="4">
    <source>
        <dbReference type="ARBA" id="ARBA00022679"/>
    </source>
</evidence>
<feature type="domain" description="Tetrapyrrole methylase" evidence="7">
    <location>
        <begin position="14"/>
        <end position="213"/>
    </location>
</feature>
<dbReference type="GO" id="GO:0005737">
    <property type="term" value="C:cytoplasm"/>
    <property type="evidence" value="ECO:0007669"/>
    <property type="project" value="UniProtKB-SubCell"/>
</dbReference>
<dbReference type="GO" id="GO:0070677">
    <property type="term" value="F:rRNA (cytosine-2'-O-)-methyltransferase activity"/>
    <property type="evidence" value="ECO:0007669"/>
    <property type="project" value="UniProtKB-UniRule"/>
</dbReference>
<protein>
    <recommendedName>
        <fullName evidence="6">Ribosomal RNA small subunit methyltransferase I</fullName>
        <ecNumber evidence="6">2.1.1.198</ecNumber>
    </recommendedName>
    <alternativeName>
        <fullName evidence="6">16S rRNA 2'-O-ribose C1402 methyltransferase</fullName>
    </alternativeName>
    <alternativeName>
        <fullName evidence="6">rRNA (cytidine-2'-O-)-methyltransferase RsmI</fullName>
    </alternativeName>
</protein>
<evidence type="ECO:0000259" key="7">
    <source>
        <dbReference type="Pfam" id="PF00590"/>
    </source>
</evidence>
<evidence type="ECO:0000256" key="3">
    <source>
        <dbReference type="ARBA" id="ARBA00022603"/>
    </source>
</evidence>
<comment type="catalytic activity">
    <reaction evidence="6">
        <text>cytidine(1402) in 16S rRNA + S-adenosyl-L-methionine = 2'-O-methylcytidine(1402) in 16S rRNA + S-adenosyl-L-homocysteine + H(+)</text>
        <dbReference type="Rhea" id="RHEA:42924"/>
        <dbReference type="Rhea" id="RHEA-COMP:10285"/>
        <dbReference type="Rhea" id="RHEA-COMP:10286"/>
        <dbReference type="ChEBI" id="CHEBI:15378"/>
        <dbReference type="ChEBI" id="CHEBI:57856"/>
        <dbReference type="ChEBI" id="CHEBI:59789"/>
        <dbReference type="ChEBI" id="CHEBI:74495"/>
        <dbReference type="ChEBI" id="CHEBI:82748"/>
        <dbReference type="EC" id="2.1.1.198"/>
    </reaction>
</comment>
<keyword evidence="10" id="KW-1185">Reference proteome</keyword>
<keyword evidence="5 6" id="KW-0949">S-adenosyl-L-methionine</keyword>
<accession>A0A6H1WS83</accession>
<organism evidence="9 10">
    <name type="scientific">Thermosulfurimonas marina</name>
    <dbReference type="NCBI Taxonomy" id="2047767"/>
    <lineage>
        <taxon>Bacteria</taxon>
        <taxon>Pseudomonadati</taxon>
        <taxon>Thermodesulfobacteriota</taxon>
        <taxon>Thermodesulfobacteria</taxon>
        <taxon>Thermodesulfobacteriales</taxon>
        <taxon>Thermodesulfobacteriaceae</taxon>
        <taxon>Thermosulfurimonas</taxon>
    </lineage>
</organism>
<evidence type="ECO:0000256" key="5">
    <source>
        <dbReference type="ARBA" id="ARBA00022691"/>
    </source>
</evidence>
<dbReference type="Proteomes" id="UP000501253">
    <property type="component" value="Chromosome"/>
</dbReference>
<evidence type="ECO:0000256" key="1">
    <source>
        <dbReference type="ARBA" id="ARBA00022490"/>
    </source>
</evidence>
<reference evidence="9 10" key="1">
    <citation type="submission" date="2019-08" db="EMBL/GenBank/DDBJ databases">
        <title>Complete genome sequence of Thermosulfurimonas marina SU872T, an anaerobic thermophilic chemolithoautotrophic bacterium isolated from a shallow marine hydrothermal vent.</title>
        <authorList>
            <person name="Allioux M."/>
            <person name="Jebbar M."/>
            <person name="Slobodkina G."/>
            <person name="Slobodkin A."/>
            <person name="Moalic Y."/>
            <person name="Frolova A."/>
            <person name="Shao Z."/>
            <person name="Alain K."/>
        </authorList>
    </citation>
    <scope>NUCLEOTIDE SEQUENCE [LARGE SCALE GENOMIC DNA]</scope>
    <source>
        <strain evidence="9 10">SU872</strain>
    </source>
</reference>
<evidence type="ECO:0000256" key="6">
    <source>
        <dbReference type="HAMAP-Rule" id="MF_01877"/>
    </source>
</evidence>
<proteinExistence type="inferred from homology"/>
<comment type="function">
    <text evidence="6">Catalyzes the 2'-O-methylation of the ribose of cytidine 1402 (C1402) in 16S rRNA.</text>
</comment>
<dbReference type="NCBIfam" id="TIGR00096">
    <property type="entry name" value="16S rRNA (cytidine(1402)-2'-O)-methyltransferase"/>
    <property type="match status" value="1"/>
</dbReference>
<dbReference type="EC" id="2.1.1.198" evidence="6"/>
<keyword evidence="3 6" id="KW-0489">Methyltransferase</keyword>
<dbReference type="Pfam" id="PF23016">
    <property type="entry name" value="RsmI_C"/>
    <property type="match status" value="1"/>
</dbReference>
<dbReference type="InterPro" id="IPR014777">
    <property type="entry name" value="4pyrrole_Mease_sub1"/>
</dbReference>
<dbReference type="InterPro" id="IPR008189">
    <property type="entry name" value="rRNA_ssu_MeTfrase_I"/>
</dbReference>
<dbReference type="PANTHER" id="PTHR46111">
    <property type="entry name" value="RIBOSOMAL RNA SMALL SUBUNIT METHYLTRANSFERASE I"/>
    <property type="match status" value="1"/>
</dbReference>
<dbReference type="RefSeq" id="WP_168719397.1">
    <property type="nucleotide sequence ID" value="NZ_CP042909.1"/>
</dbReference>
<evidence type="ECO:0000313" key="9">
    <source>
        <dbReference type="EMBL" id="QJA06042.1"/>
    </source>
</evidence>
<dbReference type="InterPro" id="IPR035996">
    <property type="entry name" value="4pyrrol_Methylase_sf"/>
</dbReference>
<evidence type="ECO:0000313" key="10">
    <source>
        <dbReference type="Proteomes" id="UP000501253"/>
    </source>
</evidence>
<dbReference type="CDD" id="cd11648">
    <property type="entry name" value="RsmI"/>
    <property type="match status" value="1"/>
</dbReference>
<dbReference type="PIRSF" id="PIRSF005917">
    <property type="entry name" value="MTase_YraL"/>
    <property type="match status" value="1"/>
</dbReference>
<keyword evidence="1 6" id="KW-0963">Cytoplasm</keyword>
<dbReference type="InterPro" id="IPR014776">
    <property type="entry name" value="4pyrrole_Mease_sub2"/>
</dbReference>
<dbReference type="FunFam" id="3.40.1010.10:FF:000007">
    <property type="entry name" value="Ribosomal RNA small subunit methyltransferase I"/>
    <property type="match status" value="1"/>
</dbReference>
<dbReference type="Gene3D" id="3.40.1010.10">
    <property type="entry name" value="Cobalt-precorrin-4 Transmethylase, Domain 1"/>
    <property type="match status" value="1"/>
</dbReference>
<dbReference type="AlphaFoldDB" id="A0A6H1WS83"/>
<dbReference type="SUPFAM" id="SSF53790">
    <property type="entry name" value="Tetrapyrrole methylase"/>
    <property type="match status" value="1"/>
</dbReference>
<sequence length="297" mass="32849">MSGARPTPEGRGVLYVVATPIGNLSDLTLRALEVLREADLILCEDTRTTRKLLTHYGIRGKRLLSLYKDNERRRLPQILKALAEGQKVALVSEAGTPGISDPGALVVSETRRAGFPVVPVPGPSALTAFLSVCGRDLSGGFLFLGFPPPRSAERRRLLAELKEVPYPLVFFVPPHRLRTFLGDLLAVLGDRPAILGRELTKVFEEVVSGRVSQFLERYSAESPRGEILLLVEPALPEKSLSAEKILAEVQGLQARGLSLKKAVKEVASRYGLSSKELYRRMIEKKRPREDSNLRHRD</sequence>
<dbReference type="HAMAP" id="MF_01877">
    <property type="entry name" value="16SrRNA_methyltr_I"/>
    <property type="match status" value="1"/>
</dbReference>